<evidence type="ECO:0000256" key="8">
    <source>
        <dbReference type="ARBA" id="ARBA00023002"/>
    </source>
</evidence>
<dbReference type="Proteomes" id="UP000240883">
    <property type="component" value="Unassembled WGS sequence"/>
</dbReference>
<comment type="similarity">
    <text evidence="2">Belongs to the frataxin family.</text>
</comment>
<dbReference type="GO" id="GO:0008199">
    <property type="term" value="F:ferric iron binding"/>
    <property type="evidence" value="ECO:0007669"/>
    <property type="project" value="InterPro"/>
</dbReference>
<comment type="catalytic activity">
    <reaction evidence="12">
        <text>4 Fe(2+) + O2 + 4 H(+) = 4 Fe(3+) + 2 H2O</text>
        <dbReference type="Rhea" id="RHEA:11148"/>
        <dbReference type="ChEBI" id="CHEBI:15377"/>
        <dbReference type="ChEBI" id="CHEBI:15378"/>
        <dbReference type="ChEBI" id="CHEBI:15379"/>
        <dbReference type="ChEBI" id="CHEBI:29033"/>
        <dbReference type="ChEBI" id="CHEBI:29034"/>
        <dbReference type="EC" id="1.16.3.1"/>
    </reaction>
</comment>
<keyword evidence="10" id="KW-0406">Ion transport</keyword>
<keyword evidence="16" id="KW-1185">Reference proteome</keyword>
<keyword evidence="7" id="KW-0809">Transit peptide</keyword>
<dbReference type="InterPro" id="IPR036524">
    <property type="entry name" value="Frataxin/CyaY_sf"/>
</dbReference>
<dbReference type="PANTHER" id="PTHR16821">
    <property type="entry name" value="FRATAXIN"/>
    <property type="match status" value="1"/>
</dbReference>
<dbReference type="InterPro" id="IPR017789">
    <property type="entry name" value="Frataxin"/>
</dbReference>
<dbReference type="EMBL" id="KZ678145">
    <property type="protein sequence ID" value="PSN61133.1"/>
    <property type="molecule type" value="Genomic_DNA"/>
</dbReference>
<dbReference type="NCBIfam" id="TIGR03421">
    <property type="entry name" value="FeS_CyaY"/>
    <property type="match status" value="1"/>
</dbReference>
<keyword evidence="4" id="KW-0409">Iron storage</keyword>
<evidence type="ECO:0000256" key="14">
    <source>
        <dbReference type="SAM" id="MobiDB-lite"/>
    </source>
</evidence>
<dbReference type="STRING" id="1448308.A0A2T2N6U2"/>
<keyword evidence="6" id="KW-0410">Iron transport</keyword>
<keyword evidence="5" id="KW-0813">Transport</keyword>
<feature type="coiled-coil region" evidence="13">
    <location>
        <begin position="92"/>
        <end position="119"/>
    </location>
</feature>
<evidence type="ECO:0000256" key="6">
    <source>
        <dbReference type="ARBA" id="ARBA00022496"/>
    </source>
</evidence>
<dbReference type="PROSITE" id="PS50810">
    <property type="entry name" value="FRATAXIN_2"/>
    <property type="match status" value="1"/>
</dbReference>
<comment type="subcellular location">
    <subcellularLocation>
        <location evidence="1">Mitochondrion</location>
    </subcellularLocation>
</comment>
<dbReference type="GO" id="GO:0005739">
    <property type="term" value="C:mitochondrion"/>
    <property type="evidence" value="ECO:0007669"/>
    <property type="project" value="UniProtKB-SubCell"/>
</dbReference>
<evidence type="ECO:0000256" key="9">
    <source>
        <dbReference type="ARBA" id="ARBA00023004"/>
    </source>
</evidence>
<keyword evidence="13" id="KW-0175">Coiled coil</keyword>
<dbReference type="PANTHER" id="PTHR16821:SF2">
    <property type="entry name" value="FRATAXIN, MITOCHONDRIAL"/>
    <property type="match status" value="1"/>
</dbReference>
<dbReference type="SUPFAM" id="SSF55387">
    <property type="entry name" value="Frataxin/Nqo15-like"/>
    <property type="match status" value="1"/>
</dbReference>
<evidence type="ECO:0000256" key="1">
    <source>
        <dbReference type="ARBA" id="ARBA00004173"/>
    </source>
</evidence>
<dbReference type="GO" id="GO:0004322">
    <property type="term" value="F:ferroxidase activity"/>
    <property type="evidence" value="ECO:0007669"/>
    <property type="project" value="UniProtKB-EC"/>
</dbReference>
<dbReference type="OrthoDB" id="1897642at2759"/>
<keyword evidence="9" id="KW-0408">Iron</keyword>
<evidence type="ECO:0000256" key="7">
    <source>
        <dbReference type="ARBA" id="ARBA00022946"/>
    </source>
</evidence>
<keyword evidence="11" id="KW-0496">Mitochondrion</keyword>
<proteinExistence type="inferred from homology"/>
<gene>
    <name evidence="15" type="ORF">BS50DRAFT_680964</name>
</gene>
<protein>
    <recommendedName>
        <fullName evidence="3">ferroxidase</fullName>
        <ecNumber evidence="3">1.16.3.1</ecNumber>
    </recommendedName>
</protein>
<keyword evidence="8" id="KW-0560">Oxidoreductase</keyword>
<dbReference type="GO" id="GO:0051537">
    <property type="term" value="F:2 iron, 2 sulfur cluster binding"/>
    <property type="evidence" value="ECO:0007669"/>
    <property type="project" value="TreeGrafter"/>
</dbReference>
<feature type="region of interest" description="Disordered" evidence="14">
    <location>
        <begin position="61"/>
        <end position="89"/>
    </location>
</feature>
<evidence type="ECO:0000256" key="11">
    <source>
        <dbReference type="ARBA" id="ARBA00023128"/>
    </source>
</evidence>
<dbReference type="AlphaFoldDB" id="A0A2T2N6U2"/>
<evidence type="ECO:0000256" key="2">
    <source>
        <dbReference type="ARBA" id="ARBA00008183"/>
    </source>
</evidence>
<organism evidence="15 16">
    <name type="scientific">Corynespora cassiicola Philippines</name>
    <dbReference type="NCBI Taxonomy" id="1448308"/>
    <lineage>
        <taxon>Eukaryota</taxon>
        <taxon>Fungi</taxon>
        <taxon>Dikarya</taxon>
        <taxon>Ascomycota</taxon>
        <taxon>Pezizomycotina</taxon>
        <taxon>Dothideomycetes</taxon>
        <taxon>Pleosporomycetidae</taxon>
        <taxon>Pleosporales</taxon>
        <taxon>Corynesporascaceae</taxon>
        <taxon>Corynespora</taxon>
    </lineage>
</organism>
<dbReference type="NCBIfam" id="TIGR03422">
    <property type="entry name" value="mito_frataxin"/>
    <property type="match status" value="1"/>
</dbReference>
<dbReference type="PROSITE" id="PS01344">
    <property type="entry name" value="FRATAXIN_1"/>
    <property type="match status" value="1"/>
</dbReference>
<dbReference type="GO" id="GO:0006879">
    <property type="term" value="P:intracellular iron ion homeostasis"/>
    <property type="evidence" value="ECO:0007669"/>
    <property type="project" value="UniProtKB-KW"/>
</dbReference>
<dbReference type="GO" id="GO:0016226">
    <property type="term" value="P:iron-sulfur cluster assembly"/>
    <property type="evidence" value="ECO:0007669"/>
    <property type="project" value="InterPro"/>
</dbReference>
<dbReference type="Pfam" id="PF01491">
    <property type="entry name" value="Frataxin_Cyay"/>
    <property type="match status" value="1"/>
</dbReference>
<evidence type="ECO:0000256" key="4">
    <source>
        <dbReference type="ARBA" id="ARBA00022434"/>
    </source>
</evidence>
<sequence length="208" mass="22673">MKSLSRVGSAGLRRALRVPLRAPTPANCIIARASIAPAVYRPAATPVAPVRSFHSSMALKSILPDSENPPPKKSEPNEKPTVPTDISTSEFHERADAYLDELVARLEEQQEQSPDLEVEFSAGVLEVKIPSKDLTYVLNKQPPNKQIWLSSPISGPKRFDWVVTGESMTQKEGGGSGDWLYLRDGSSLTELVRKELGVDLGVDDSVPT</sequence>
<evidence type="ECO:0000256" key="12">
    <source>
        <dbReference type="ARBA" id="ARBA00047990"/>
    </source>
</evidence>
<dbReference type="SMART" id="SM01219">
    <property type="entry name" value="Frataxin_Cyay"/>
    <property type="match status" value="1"/>
</dbReference>
<evidence type="ECO:0000313" key="16">
    <source>
        <dbReference type="Proteomes" id="UP000240883"/>
    </source>
</evidence>
<evidence type="ECO:0000256" key="5">
    <source>
        <dbReference type="ARBA" id="ARBA00022448"/>
    </source>
</evidence>
<dbReference type="GO" id="GO:0006826">
    <property type="term" value="P:iron ion transport"/>
    <property type="evidence" value="ECO:0007669"/>
    <property type="project" value="UniProtKB-KW"/>
</dbReference>
<dbReference type="InterPro" id="IPR020895">
    <property type="entry name" value="Frataxin_CS"/>
</dbReference>
<evidence type="ECO:0000256" key="13">
    <source>
        <dbReference type="SAM" id="Coils"/>
    </source>
</evidence>
<dbReference type="InterPro" id="IPR002908">
    <property type="entry name" value="Frataxin/CyaY"/>
</dbReference>
<evidence type="ECO:0000256" key="10">
    <source>
        <dbReference type="ARBA" id="ARBA00023065"/>
    </source>
</evidence>
<dbReference type="FunFam" id="3.30.920.10:FF:000004">
    <property type="entry name" value="Mitochondrial chaperone Frataxin"/>
    <property type="match status" value="1"/>
</dbReference>
<evidence type="ECO:0000313" key="15">
    <source>
        <dbReference type="EMBL" id="PSN61133.1"/>
    </source>
</evidence>
<accession>A0A2T2N6U2</accession>
<dbReference type="GO" id="GO:0008198">
    <property type="term" value="F:ferrous iron binding"/>
    <property type="evidence" value="ECO:0007669"/>
    <property type="project" value="TreeGrafter"/>
</dbReference>
<reference evidence="15 16" key="1">
    <citation type="journal article" date="2018" name="Front. Microbiol.">
        <title>Genome-Wide Analysis of Corynespora cassiicola Leaf Fall Disease Putative Effectors.</title>
        <authorList>
            <person name="Lopez D."/>
            <person name="Ribeiro S."/>
            <person name="Label P."/>
            <person name="Fumanal B."/>
            <person name="Venisse J.S."/>
            <person name="Kohler A."/>
            <person name="de Oliveira R.R."/>
            <person name="Labutti K."/>
            <person name="Lipzen A."/>
            <person name="Lail K."/>
            <person name="Bauer D."/>
            <person name="Ohm R.A."/>
            <person name="Barry K.W."/>
            <person name="Spatafora J."/>
            <person name="Grigoriev I.V."/>
            <person name="Martin F.M."/>
            <person name="Pujade-Renaud V."/>
        </authorList>
    </citation>
    <scope>NUCLEOTIDE SEQUENCE [LARGE SCALE GENOMIC DNA]</scope>
    <source>
        <strain evidence="15 16">Philippines</strain>
    </source>
</reference>
<dbReference type="EC" id="1.16.3.1" evidence="3"/>
<evidence type="ECO:0000256" key="3">
    <source>
        <dbReference type="ARBA" id="ARBA00013107"/>
    </source>
</evidence>
<dbReference type="Gene3D" id="3.30.920.10">
    <property type="entry name" value="Frataxin/CyaY"/>
    <property type="match status" value="1"/>
</dbReference>
<dbReference type="GO" id="GO:0034986">
    <property type="term" value="F:iron chaperone activity"/>
    <property type="evidence" value="ECO:0007669"/>
    <property type="project" value="TreeGrafter"/>
</dbReference>
<name>A0A2T2N6U2_CORCC</name>